<gene>
    <name evidence="4" type="ORF">GOP47_0023825</name>
</gene>
<dbReference type="GO" id="GO:0008097">
    <property type="term" value="F:5S rRNA binding"/>
    <property type="evidence" value="ECO:0007669"/>
    <property type="project" value="TreeGrafter"/>
</dbReference>
<keyword evidence="2" id="KW-0689">Ribosomal protein</keyword>
<comment type="caution">
    <text evidence="4">The sequence shown here is derived from an EMBL/GenBank/DDBJ whole genome shotgun (WGS) entry which is preliminary data.</text>
</comment>
<accession>A0A9D4U591</accession>
<keyword evidence="3" id="KW-0687">Ribonucleoprotein</keyword>
<evidence type="ECO:0000256" key="2">
    <source>
        <dbReference type="ARBA" id="ARBA00022980"/>
    </source>
</evidence>
<dbReference type="GO" id="GO:0005840">
    <property type="term" value="C:ribosome"/>
    <property type="evidence" value="ECO:0007669"/>
    <property type="project" value="UniProtKB-KW"/>
</dbReference>
<name>A0A9D4U591_ADICA</name>
<dbReference type="AlphaFoldDB" id="A0A9D4U591"/>
<evidence type="ECO:0000256" key="3">
    <source>
        <dbReference type="ARBA" id="ARBA00023274"/>
    </source>
</evidence>
<reference evidence="4" key="1">
    <citation type="submission" date="2021-01" db="EMBL/GenBank/DDBJ databases">
        <title>Adiantum capillus-veneris genome.</title>
        <authorList>
            <person name="Fang Y."/>
            <person name="Liao Q."/>
        </authorList>
    </citation>
    <scope>NUCLEOTIDE SEQUENCE</scope>
    <source>
        <strain evidence="4">H3</strain>
        <tissue evidence="4">Leaf</tissue>
    </source>
</reference>
<sequence length="166" mass="18696">MATSLSQQLSWSRHISWTSLPPRSVVPCAGGSLWIEAGAGKKRVPRTESSKVLNLRSIKKLTGTTERPRLLVFCSEKHLYAHIVDDRRKETLVSASTAQHTGTTEEGSTHPILDAAKKLGEEVAMECLKMGFSRVIYYRHGSLHWERVRTFRLAAEDFGLEFVYPK</sequence>
<dbReference type="SUPFAM" id="SSF53137">
    <property type="entry name" value="Translational machinery components"/>
    <property type="match status" value="1"/>
</dbReference>
<dbReference type="Gene3D" id="3.30.420.100">
    <property type="match status" value="1"/>
</dbReference>
<dbReference type="InterPro" id="IPR057268">
    <property type="entry name" value="Ribosomal_L18"/>
</dbReference>
<dbReference type="EMBL" id="JABFUD020000023">
    <property type="protein sequence ID" value="KAI5061320.1"/>
    <property type="molecule type" value="Genomic_DNA"/>
</dbReference>
<keyword evidence="5" id="KW-1185">Reference proteome</keyword>
<evidence type="ECO:0000313" key="4">
    <source>
        <dbReference type="EMBL" id="KAI5061320.1"/>
    </source>
</evidence>
<proteinExistence type="inferred from homology"/>
<dbReference type="GO" id="GO:0003735">
    <property type="term" value="F:structural constituent of ribosome"/>
    <property type="evidence" value="ECO:0007669"/>
    <property type="project" value="InterPro"/>
</dbReference>
<dbReference type="PANTHER" id="PTHR12899">
    <property type="entry name" value="39S RIBOSOMAL PROTEIN L18, MITOCHONDRIAL"/>
    <property type="match status" value="1"/>
</dbReference>
<dbReference type="GO" id="GO:1990904">
    <property type="term" value="C:ribonucleoprotein complex"/>
    <property type="evidence" value="ECO:0007669"/>
    <property type="project" value="UniProtKB-KW"/>
</dbReference>
<dbReference type="GO" id="GO:0006412">
    <property type="term" value="P:translation"/>
    <property type="evidence" value="ECO:0007669"/>
    <property type="project" value="InterPro"/>
</dbReference>
<organism evidence="4 5">
    <name type="scientific">Adiantum capillus-veneris</name>
    <name type="common">Maidenhair fern</name>
    <dbReference type="NCBI Taxonomy" id="13818"/>
    <lineage>
        <taxon>Eukaryota</taxon>
        <taxon>Viridiplantae</taxon>
        <taxon>Streptophyta</taxon>
        <taxon>Embryophyta</taxon>
        <taxon>Tracheophyta</taxon>
        <taxon>Polypodiopsida</taxon>
        <taxon>Polypodiidae</taxon>
        <taxon>Polypodiales</taxon>
        <taxon>Pteridineae</taxon>
        <taxon>Pteridaceae</taxon>
        <taxon>Vittarioideae</taxon>
        <taxon>Adiantum</taxon>
    </lineage>
</organism>
<dbReference type="OrthoDB" id="1932324at2759"/>
<dbReference type="Pfam" id="PF00861">
    <property type="entry name" value="Ribosomal_L18p"/>
    <property type="match status" value="1"/>
</dbReference>
<dbReference type="CDD" id="cd00432">
    <property type="entry name" value="Ribosomal_L18_L5e"/>
    <property type="match status" value="1"/>
</dbReference>
<protein>
    <submittedName>
        <fullName evidence="4">Uncharacterized protein</fullName>
    </submittedName>
</protein>
<dbReference type="Proteomes" id="UP000886520">
    <property type="component" value="Chromosome 23"/>
</dbReference>
<dbReference type="PANTHER" id="PTHR12899:SF8">
    <property type="entry name" value="RIBOSOMAL L18P_L5E FAMILY PROTEIN"/>
    <property type="match status" value="1"/>
</dbReference>
<evidence type="ECO:0000256" key="1">
    <source>
        <dbReference type="ARBA" id="ARBA00007116"/>
    </source>
</evidence>
<comment type="similarity">
    <text evidence="1">Belongs to the universal ribosomal protein uL18 family.</text>
</comment>
<dbReference type="InterPro" id="IPR005484">
    <property type="entry name" value="Ribosomal_uL18_bac/plant/anim"/>
</dbReference>
<evidence type="ECO:0000313" key="5">
    <source>
        <dbReference type="Proteomes" id="UP000886520"/>
    </source>
</evidence>